<dbReference type="AlphaFoldDB" id="A0A1B9FWR5"/>
<dbReference type="RefSeq" id="XP_019044284.1">
    <property type="nucleotide sequence ID" value="XM_019194161.1"/>
</dbReference>
<dbReference type="EMBL" id="KI894024">
    <property type="protein sequence ID" value="OCF23214.1"/>
    <property type="molecule type" value="Genomic_DNA"/>
</dbReference>
<dbReference type="VEuPathDB" id="FungiDB:I302_07568"/>
<evidence type="ECO:0000313" key="3">
    <source>
        <dbReference type="Proteomes" id="UP000092730"/>
    </source>
</evidence>
<name>A0A1B9FWR5_9TREE</name>
<reference evidence="1" key="1">
    <citation type="submission" date="2013-07" db="EMBL/GenBank/DDBJ databases">
        <title>The Genome Sequence of Cryptococcus bestiolae CBS10118.</title>
        <authorList>
            <consortium name="The Broad Institute Genome Sequencing Platform"/>
            <person name="Cuomo C."/>
            <person name="Litvintseva A."/>
            <person name="Chen Y."/>
            <person name="Heitman J."/>
            <person name="Sun S."/>
            <person name="Springer D."/>
            <person name="Dromer F."/>
            <person name="Young S.K."/>
            <person name="Zeng Q."/>
            <person name="Gargeya S."/>
            <person name="Fitzgerald M."/>
            <person name="Abouelleil A."/>
            <person name="Alvarado L."/>
            <person name="Berlin A.M."/>
            <person name="Chapman S.B."/>
            <person name="Dewar J."/>
            <person name="Goldberg J."/>
            <person name="Griggs A."/>
            <person name="Gujja S."/>
            <person name="Hansen M."/>
            <person name="Howarth C."/>
            <person name="Imamovic A."/>
            <person name="Larimer J."/>
            <person name="McCowan C."/>
            <person name="Murphy C."/>
            <person name="Pearson M."/>
            <person name="Priest M."/>
            <person name="Roberts A."/>
            <person name="Saif S."/>
            <person name="Shea T."/>
            <person name="Sykes S."/>
            <person name="Wortman J."/>
            <person name="Nusbaum C."/>
            <person name="Birren B."/>
        </authorList>
    </citation>
    <scope>NUCLEOTIDE SEQUENCE [LARGE SCALE GENOMIC DNA]</scope>
    <source>
        <strain evidence="1">CBS 10118</strain>
    </source>
</reference>
<dbReference type="EMBL" id="CP144547">
    <property type="protein sequence ID" value="WVW86028.1"/>
    <property type="molecule type" value="Genomic_DNA"/>
</dbReference>
<dbReference type="KEGG" id="kbi:30211967"/>
<dbReference type="GeneID" id="30211967"/>
<protein>
    <submittedName>
        <fullName evidence="1">Uncharacterized protein</fullName>
    </submittedName>
</protein>
<evidence type="ECO:0000313" key="1">
    <source>
        <dbReference type="EMBL" id="OCF23214.1"/>
    </source>
</evidence>
<proteinExistence type="predicted"/>
<keyword evidence="3" id="KW-1185">Reference proteome</keyword>
<sequence>MRTDSESGRADVMIKYIPNPYHQTFGRTVSCEDVLSDEHCDDTNNWASSEILNEVGYHGISGQTLRFIKDPQTPNKYLVVTVPNEYPDHPSEPERYFSMDRRMAEQIEVVDDDAEGWTRGTIGLLGDFKSAIT</sequence>
<reference evidence="2" key="2">
    <citation type="submission" date="2013-07" db="EMBL/GenBank/DDBJ databases">
        <authorList>
            <consortium name="The Broad Institute Genome Sequencing Platform"/>
            <person name="Cuomo C."/>
            <person name="Litvintseva A."/>
            <person name="Chen Y."/>
            <person name="Heitman J."/>
            <person name="Sun S."/>
            <person name="Springer D."/>
            <person name="Dromer F."/>
            <person name="Young S.K."/>
            <person name="Zeng Q."/>
            <person name="Gargeya S."/>
            <person name="Fitzgerald M."/>
            <person name="Abouelleil A."/>
            <person name="Alvarado L."/>
            <person name="Berlin A.M."/>
            <person name="Chapman S.B."/>
            <person name="Dewar J."/>
            <person name="Goldberg J."/>
            <person name="Griggs A."/>
            <person name="Gujja S."/>
            <person name="Hansen M."/>
            <person name="Howarth C."/>
            <person name="Imamovic A."/>
            <person name="Larimer J."/>
            <person name="McCowan C."/>
            <person name="Murphy C."/>
            <person name="Pearson M."/>
            <person name="Priest M."/>
            <person name="Roberts A."/>
            <person name="Saif S."/>
            <person name="Shea T."/>
            <person name="Sykes S."/>
            <person name="Wortman J."/>
            <person name="Nusbaum C."/>
            <person name="Birren B."/>
        </authorList>
    </citation>
    <scope>NUCLEOTIDE SEQUENCE</scope>
    <source>
        <strain evidence="2">CBS 10118</strain>
    </source>
</reference>
<reference evidence="2" key="4">
    <citation type="submission" date="2024-02" db="EMBL/GenBank/DDBJ databases">
        <title>Comparative genomics of Cryptococcus and Kwoniella reveals pathogenesis evolution and contrasting modes of karyotype evolution via chromosome fusion or intercentromeric recombination.</title>
        <authorList>
            <person name="Coelho M.A."/>
            <person name="David-Palma M."/>
            <person name="Shea T."/>
            <person name="Bowers K."/>
            <person name="McGinley-Smith S."/>
            <person name="Mohammad A.W."/>
            <person name="Gnirke A."/>
            <person name="Yurkov A.M."/>
            <person name="Nowrousian M."/>
            <person name="Sun S."/>
            <person name="Cuomo C.A."/>
            <person name="Heitman J."/>
        </authorList>
    </citation>
    <scope>NUCLEOTIDE SEQUENCE</scope>
    <source>
        <strain evidence="2">CBS 10118</strain>
    </source>
</reference>
<organism evidence="1">
    <name type="scientific">Kwoniella bestiolae CBS 10118</name>
    <dbReference type="NCBI Taxonomy" id="1296100"/>
    <lineage>
        <taxon>Eukaryota</taxon>
        <taxon>Fungi</taxon>
        <taxon>Dikarya</taxon>
        <taxon>Basidiomycota</taxon>
        <taxon>Agaricomycotina</taxon>
        <taxon>Tremellomycetes</taxon>
        <taxon>Tremellales</taxon>
        <taxon>Cryptococcaceae</taxon>
        <taxon>Kwoniella</taxon>
    </lineage>
</organism>
<accession>A0A1B9FWR5</accession>
<gene>
    <name evidence="1" type="ORF">I302_07568</name>
    <name evidence="2" type="ORF">I302_108066</name>
</gene>
<reference evidence="1" key="3">
    <citation type="submission" date="2014-01" db="EMBL/GenBank/DDBJ databases">
        <title>Evolution of pathogenesis and genome organization in the Tremellales.</title>
        <authorList>
            <person name="Cuomo C."/>
            <person name="Litvintseva A."/>
            <person name="Heitman J."/>
            <person name="Chen Y."/>
            <person name="Sun S."/>
            <person name="Springer D."/>
            <person name="Dromer F."/>
            <person name="Young S."/>
            <person name="Zeng Q."/>
            <person name="Chapman S."/>
            <person name="Gujja S."/>
            <person name="Saif S."/>
            <person name="Birren B."/>
        </authorList>
    </citation>
    <scope>NUCLEOTIDE SEQUENCE</scope>
    <source>
        <strain evidence="1">CBS 10118</strain>
    </source>
</reference>
<evidence type="ECO:0000313" key="2">
    <source>
        <dbReference type="EMBL" id="WVW86028.1"/>
    </source>
</evidence>
<dbReference type="Proteomes" id="UP000092730">
    <property type="component" value="Chromosome 7"/>
</dbReference>